<evidence type="ECO:0000313" key="2">
    <source>
        <dbReference type="Proteomes" id="UP000185860"/>
    </source>
</evidence>
<dbReference type="InterPro" id="IPR050580">
    <property type="entry name" value="2H_phosphoesterase_YjcG-like"/>
</dbReference>
<reference evidence="1 2" key="1">
    <citation type="submission" date="2016-11" db="EMBL/GenBank/DDBJ databases">
        <title>Draft Genome Sequences of Nine Cyanobacterial Strains from Diverse Habitats.</title>
        <authorList>
            <person name="Zhu T."/>
            <person name="Hou S."/>
            <person name="Lu X."/>
            <person name="Hess W.R."/>
        </authorList>
    </citation>
    <scope>NUCLEOTIDE SEQUENCE [LARGE SCALE GENOMIC DNA]</scope>
    <source>
        <strain evidence="1 2">IAM M-71</strain>
    </source>
</reference>
<comment type="caution">
    <text evidence="1">The sequence shown here is derived from an EMBL/GenBank/DDBJ whole genome shotgun (WGS) entry which is preliminary data.</text>
</comment>
<sequence>MVSSRSLFFIALLPPVSIQEEVNQIKQHFSDRYASSHAQKSPPHITLQPPFEWNRESVEVLEECLYQFASDRSEVPITLSGFAAFPPRVIFVNVLKTPELLNLQADLANYLKSTLGIVDEKFPGRLFAPHMTVAFKDLTKQNFKAAWPEFQDKPFQSEFTANQLTLLIHSKGRWNIFKEFFF</sequence>
<dbReference type="EMBL" id="MRCE01000030">
    <property type="protein sequence ID" value="OKH33371.1"/>
    <property type="molecule type" value="Genomic_DNA"/>
</dbReference>
<keyword evidence="1" id="KW-0436">Ligase</keyword>
<accession>A0A1U7IA56</accession>
<evidence type="ECO:0000313" key="1">
    <source>
        <dbReference type="EMBL" id="OKH33371.1"/>
    </source>
</evidence>
<dbReference type="AlphaFoldDB" id="A0A1U7IA56"/>
<proteinExistence type="predicted"/>
<name>A0A1U7IA56_9CYAN</name>
<organism evidence="1 2">
    <name type="scientific">[Phormidium ambiguum] IAM M-71</name>
    <dbReference type="NCBI Taxonomy" id="454136"/>
    <lineage>
        <taxon>Bacteria</taxon>
        <taxon>Bacillati</taxon>
        <taxon>Cyanobacteriota</taxon>
        <taxon>Cyanophyceae</taxon>
        <taxon>Oscillatoriophycideae</taxon>
        <taxon>Aerosakkonematales</taxon>
        <taxon>Aerosakkonemataceae</taxon>
        <taxon>Floridanema</taxon>
    </lineage>
</organism>
<dbReference type="GO" id="GO:0016874">
    <property type="term" value="F:ligase activity"/>
    <property type="evidence" value="ECO:0007669"/>
    <property type="project" value="UniProtKB-KW"/>
</dbReference>
<dbReference type="PANTHER" id="PTHR40037:SF1">
    <property type="entry name" value="PHOSPHOESTERASE SAOUHSC_00951-RELATED"/>
    <property type="match status" value="1"/>
</dbReference>
<dbReference type="RefSeq" id="WP_073595939.1">
    <property type="nucleotide sequence ID" value="NZ_MRCE01000030.1"/>
</dbReference>
<dbReference type="PANTHER" id="PTHR40037">
    <property type="entry name" value="PHOSPHOESTERASE YJCG-RELATED"/>
    <property type="match status" value="1"/>
</dbReference>
<protein>
    <submittedName>
        <fullName evidence="1">2'-5' RNA ligase</fullName>
    </submittedName>
</protein>
<dbReference type="Gene3D" id="3.90.1140.10">
    <property type="entry name" value="Cyclic phosphodiesterase"/>
    <property type="match status" value="1"/>
</dbReference>
<dbReference type="STRING" id="454136.NIES2119_23520"/>
<dbReference type="Proteomes" id="UP000185860">
    <property type="component" value="Unassembled WGS sequence"/>
</dbReference>
<dbReference type="SUPFAM" id="SSF55144">
    <property type="entry name" value="LigT-like"/>
    <property type="match status" value="1"/>
</dbReference>
<gene>
    <name evidence="1" type="ORF">NIES2119_23520</name>
</gene>
<dbReference type="InterPro" id="IPR009097">
    <property type="entry name" value="Cyclic_Pdiesterase"/>
</dbReference>
<dbReference type="OrthoDB" id="1524661at2"/>
<dbReference type="Pfam" id="PF13563">
    <property type="entry name" value="2_5_RNA_ligase2"/>
    <property type="match status" value="1"/>
</dbReference>